<dbReference type="GO" id="GO:0003844">
    <property type="term" value="F:1,4-alpha-glucan branching enzyme activity"/>
    <property type="evidence" value="ECO:0007669"/>
    <property type="project" value="UniProtKB-EC"/>
</dbReference>
<dbReference type="PIRSF" id="PIRSF000463">
    <property type="entry name" value="GlgB"/>
    <property type="match status" value="1"/>
</dbReference>
<evidence type="ECO:0000256" key="8">
    <source>
        <dbReference type="PIRSR" id="PIRSR000463-1"/>
    </source>
</evidence>
<dbReference type="Gene3D" id="3.20.20.80">
    <property type="entry name" value="Glycosidases"/>
    <property type="match status" value="1"/>
</dbReference>
<comment type="function">
    <text evidence="2">Catalyzes the formation of the alpha-1,6-glucosidic linkages in glycogen by scission of a 1,4-alpha-linked oligosaccharide from growing alpha-1,4-glucan chains and the subsequent attachment of the oligosaccharide to the alpha-1,6 position.</text>
</comment>
<dbReference type="PANTHER" id="PTHR43651:SF3">
    <property type="entry name" value="1,4-ALPHA-GLUCAN-BRANCHING ENZYME"/>
    <property type="match status" value="1"/>
</dbReference>
<comment type="similarity">
    <text evidence="3">Belongs to the glycosyl hydrolase 13 family. GlgB subfamily.</text>
</comment>
<dbReference type="InterPro" id="IPR013780">
    <property type="entry name" value="Glyco_hydro_b"/>
</dbReference>
<keyword evidence="5 10" id="KW-0328">Glycosyltransferase</keyword>
<dbReference type="Pfam" id="PF02922">
    <property type="entry name" value="CBM_48"/>
    <property type="match status" value="1"/>
</dbReference>
<dbReference type="SUPFAM" id="SSF81296">
    <property type="entry name" value="E set domains"/>
    <property type="match status" value="1"/>
</dbReference>
<reference evidence="11" key="1">
    <citation type="submission" date="2015-02" db="EMBL/GenBank/DDBJ databases">
        <title>Description and complete genome sequence of the first cultured representative of the subdivision 5 of the Verrucomicrobia phylum.</title>
        <authorList>
            <person name="Spring S."/>
            <person name="Bunk B."/>
            <person name="Sproer C."/>
            <person name="Klenk H.-P."/>
        </authorList>
    </citation>
    <scope>NUCLEOTIDE SEQUENCE [LARGE SCALE GENOMIC DNA]</scope>
    <source>
        <strain evidence="11">L21-Fru-AB</strain>
    </source>
</reference>
<dbReference type="EC" id="2.4.1.18" evidence="4"/>
<organism evidence="10 11">
    <name type="scientific">Kiritimatiella glycovorans</name>
    <dbReference type="NCBI Taxonomy" id="1307763"/>
    <lineage>
        <taxon>Bacteria</taxon>
        <taxon>Pseudomonadati</taxon>
        <taxon>Kiritimatiellota</taxon>
        <taxon>Kiritimatiellia</taxon>
        <taxon>Kiritimatiellales</taxon>
        <taxon>Kiritimatiellaceae</taxon>
        <taxon>Kiritimatiella</taxon>
    </lineage>
</organism>
<dbReference type="KEGG" id="vbl:L21SP4_00494"/>
<dbReference type="Gene3D" id="2.60.40.1180">
    <property type="entry name" value="Golgi alpha-mannosidase II"/>
    <property type="match status" value="1"/>
</dbReference>
<dbReference type="InterPro" id="IPR013783">
    <property type="entry name" value="Ig-like_fold"/>
</dbReference>
<dbReference type="Proteomes" id="UP000035268">
    <property type="component" value="Chromosome"/>
</dbReference>
<dbReference type="InterPro" id="IPR006047">
    <property type="entry name" value="GH13_cat_dom"/>
</dbReference>
<dbReference type="PANTHER" id="PTHR43651">
    <property type="entry name" value="1,4-ALPHA-GLUCAN-BRANCHING ENZYME"/>
    <property type="match status" value="1"/>
</dbReference>
<dbReference type="InterPro" id="IPR017853">
    <property type="entry name" value="GH"/>
</dbReference>
<keyword evidence="6 10" id="KW-0808">Transferase</keyword>
<dbReference type="STRING" id="1307763.L21SP4_00494"/>
<evidence type="ECO:0000313" key="10">
    <source>
        <dbReference type="EMBL" id="AKJ63773.1"/>
    </source>
</evidence>
<evidence type="ECO:0000313" key="11">
    <source>
        <dbReference type="Proteomes" id="UP000035268"/>
    </source>
</evidence>
<evidence type="ECO:0000256" key="1">
    <source>
        <dbReference type="ARBA" id="ARBA00000826"/>
    </source>
</evidence>
<keyword evidence="11" id="KW-1185">Reference proteome</keyword>
<proteinExistence type="inferred from homology"/>
<protein>
    <recommendedName>
        <fullName evidence="4">1,4-alpha-glucan branching enzyme</fullName>
        <ecNumber evidence="4">2.4.1.18</ecNumber>
    </recommendedName>
</protein>
<evidence type="ECO:0000256" key="2">
    <source>
        <dbReference type="ARBA" id="ARBA00002953"/>
    </source>
</evidence>
<gene>
    <name evidence="10" type="primary">glgB</name>
    <name evidence="10" type="ORF">L21SP4_00494</name>
</gene>
<dbReference type="OrthoDB" id="9800174at2"/>
<dbReference type="SMART" id="SM00642">
    <property type="entry name" value="Aamy"/>
    <property type="match status" value="1"/>
</dbReference>
<dbReference type="GO" id="GO:0043169">
    <property type="term" value="F:cation binding"/>
    <property type="evidence" value="ECO:0007669"/>
    <property type="project" value="InterPro"/>
</dbReference>
<reference evidence="10 11" key="2">
    <citation type="journal article" date="2016" name="ISME J.">
        <title>Characterization of the first cultured representative of Verrucomicrobia subdivision 5 indicates the proposal of a novel phylum.</title>
        <authorList>
            <person name="Spring S."/>
            <person name="Bunk B."/>
            <person name="Sproer C."/>
            <person name="Schumann P."/>
            <person name="Rohde M."/>
            <person name="Tindall B.J."/>
            <person name="Klenk H.P."/>
        </authorList>
    </citation>
    <scope>NUCLEOTIDE SEQUENCE [LARGE SCALE GENOMIC DNA]</scope>
    <source>
        <strain evidence="10 11">L21-Fru-AB</strain>
    </source>
</reference>
<evidence type="ECO:0000256" key="3">
    <source>
        <dbReference type="ARBA" id="ARBA00009000"/>
    </source>
</evidence>
<dbReference type="GO" id="GO:0005978">
    <property type="term" value="P:glycogen biosynthetic process"/>
    <property type="evidence" value="ECO:0007669"/>
    <property type="project" value="InterPro"/>
</dbReference>
<accession>A0A0G3EBU2</accession>
<dbReference type="Pfam" id="PF00128">
    <property type="entry name" value="Alpha-amylase"/>
    <property type="match status" value="1"/>
</dbReference>
<dbReference type="SUPFAM" id="SSF51445">
    <property type="entry name" value="(Trans)glycosidases"/>
    <property type="match status" value="1"/>
</dbReference>
<dbReference type="EMBL" id="CP010904">
    <property type="protein sequence ID" value="AKJ63773.1"/>
    <property type="molecule type" value="Genomic_DNA"/>
</dbReference>
<dbReference type="InterPro" id="IPR037439">
    <property type="entry name" value="Branching_enzy"/>
</dbReference>
<dbReference type="Pfam" id="PF02806">
    <property type="entry name" value="Alpha-amylase_C"/>
    <property type="match status" value="1"/>
</dbReference>
<dbReference type="InterPro" id="IPR014756">
    <property type="entry name" value="Ig_E-set"/>
</dbReference>
<dbReference type="CDD" id="cd02854">
    <property type="entry name" value="E_set_GBE_euk_N"/>
    <property type="match status" value="1"/>
</dbReference>
<feature type="active site" description="Nucleophile" evidence="8">
    <location>
        <position position="339"/>
    </location>
</feature>
<evidence type="ECO:0000256" key="4">
    <source>
        <dbReference type="ARBA" id="ARBA00012541"/>
    </source>
</evidence>
<feature type="domain" description="Glycosyl hydrolase family 13 catalytic" evidence="9">
    <location>
        <begin position="123"/>
        <end position="550"/>
    </location>
</feature>
<dbReference type="InterPro" id="IPR006048">
    <property type="entry name" value="A-amylase/branching_C"/>
</dbReference>
<dbReference type="Gene3D" id="2.60.40.10">
    <property type="entry name" value="Immunoglobulins"/>
    <property type="match status" value="1"/>
</dbReference>
<dbReference type="AlphaFoldDB" id="A0A0G3EBU2"/>
<keyword evidence="7" id="KW-0119">Carbohydrate metabolism</keyword>
<dbReference type="SUPFAM" id="SSF51011">
    <property type="entry name" value="Glycosyl hydrolase domain"/>
    <property type="match status" value="1"/>
</dbReference>
<comment type="catalytic activity">
    <reaction evidence="1">
        <text>Transfers a segment of a (1-&gt;4)-alpha-D-glucan chain to a primary hydroxy group in a similar glucan chain.</text>
        <dbReference type="EC" id="2.4.1.18"/>
    </reaction>
</comment>
<dbReference type="CDD" id="cd11321">
    <property type="entry name" value="AmyAc_bac_euk_BE"/>
    <property type="match status" value="1"/>
</dbReference>
<evidence type="ECO:0000256" key="5">
    <source>
        <dbReference type="ARBA" id="ARBA00022676"/>
    </source>
</evidence>
<dbReference type="GO" id="GO:0004553">
    <property type="term" value="F:hydrolase activity, hydrolyzing O-glycosyl compounds"/>
    <property type="evidence" value="ECO:0007669"/>
    <property type="project" value="InterPro"/>
</dbReference>
<evidence type="ECO:0000256" key="7">
    <source>
        <dbReference type="ARBA" id="ARBA00023277"/>
    </source>
</evidence>
<feature type="active site" description="Proton donor" evidence="8">
    <location>
        <position position="393"/>
    </location>
</feature>
<dbReference type="PATRIC" id="fig|1609981.3.peg.520"/>
<evidence type="ECO:0000259" key="9">
    <source>
        <dbReference type="SMART" id="SM00642"/>
    </source>
</evidence>
<dbReference type="GO" id="GO:0005737">
    <property type="term" value="C:cytoplasm"/>
    <property type="evidence" value="ECO:0007669"/>
    <property type="project" value="TreeGrafter"/>
</dbReference>
<evidence type="ECO:0000256" key="6">
    <source>
        <dbReference type="ARBA" id="ARBA00022679"/>
    </source>
</evidence>
<name>A0A0G3EBU2_9BACT</name>
<dbReference type="InterPro" id="IPR004193">
    <property type="entry name" value="Glyco_hydro_13_N"/>
</dbReference>
<sequence>MENPAVHGRERDLKVRTRLQDDAWLHPWLPELERRAHYAGEVERRLTGGSIPLRDFASGHEYFGLHRDGKGWVFREWAPNAAEIVLIGTFSGWEERDDFRLNRLNGRGDWELRLPEGAIGHGDLFRLRMRWDGGGGDRIPAWTRRVVQDAETGIFNAQVWAPDEPYRWRNPPPARPDFPLIYECHVGMAQEREGVGTFDEFREHTLPRVAAAGYQTIQLMGAMEHPYYGSFGYHVSSFFAASSRFGTPDEFKALIDAAHGLGLTVIIDLVHSHSVANEVEGLARFDGTPYQYFHAGARGEHPAWGSRCFDYAKPEVLHFLLSNCRFWMDEYRVDGFRFDGITSMLYHHHGLGTAFTSYEQYFGGDVDDDALAYLSLSNKLIHELNPHAVTIAEDVSGMPGLAAPHEEYGVGFDYRLAMGVPDHWFRLVGKVRDEDWSMGGLFHELTNRRPEERTVHYVESHDQAIVGGKTMIFAMMDAAMYEAMHAESTDLAVMRGMALHKMARLATFGCAQHAYMNFIGNEFGHPEWVDFPREGNGWSYRYARRQWSLRDDPGLKYHQLGDFDRAMLELYNRDRASFAVNLPGLLRVHEDDKILCFARGAYRFLFNFHPSNSVEDYPVETGPDLCRPVLDTDESRFGGQGRIAPDQTFRPGESAGPHEIRVYLPARTAMVLLSSTWGPPGEYRTRSRIP</sequence>
<dbReference type="RefSeq" id="WP_052881172.1">
    <property type="nucleotide sequence ID" value="NZ_CP010904.1"/>
</dbReference>